<evidence type="ECO:0000313" key="2">
    <source>
        <dbReference type="EMBL" id="MQL84563.1"/>
    </source>
</evidence>
<dbReference type="FunFam" id="1.25.10.10:FF:002084">
    <property type="entry name" value="Uncharacterized protein"/>
    <property type="match status" value="1"/>
</dbReference>
<dbReference type="Proteomes" id="UP000652761">
    <property type="component" value="Unassembled WGS sequence"/>
</dbReference>
<dbReference type="GO" id="GO:0007165">
    <property type="term" value="P:signal transduction"/>
    <property type="evidence" value="ECO:0007669"/>
    <property type="project" value="InterPro"/>
</dbReference>
<dbReference type="EMBL" id="NMUH01000770">
    <property type="protein sequence ID" value="MQL84563.1"/>
    <property type="molecule type" value="Genomic_DNA"/>
</dbReference>
<dbReference type="Pfam" id="PF01603">
    <property type="entry name" value="B56"/>
    <property type="match status" value="1"/>
</dbReference>
<evidence type="ECO:0000256" key="1">
    <source>
        <dbReference type="SAM" id="Phobius"/>
    </source>
</evidence>
<name>A0A843UUX4_COLES</name>
<dbReference type="AlphaFoldDB" id="A0A843UUX4"/>
<proteinExistence type="predicted"/>
<comment type="caution">
    <text evidence="2">The sequence shown here is derived from an EMBL/GenBank/DDBJ whole genome shotgun (WGS) entry which is preliminary data.</text>
</comment>
<reference evidence="2" key="1">
    <citation type="submission" date="2017-07" db="EMBL/GenBank/DDBJ databases">
        <title>Taro Niue Genome Assembly and Annotation.</title>
        <authorList>
            <person name="Atibalentja N."/>
            <person name="Keating K."/>
            <person name="Fields C.J."/>
        </authorList>
    </citation>
    <scope>NUCLEOTIDE SEQUENCE</scope>
    <source>
        <strain evidence="2">Niue_2</strain>
        <tissue evidence="2">Leaf</tissue>
    </source>
</reference>
<organism evidence="2 3">
    <name type="scientific">Colocasia esculenta</name>
    <name type="common">Wild taro</name>
    <name type="synonym">Arum esculentum</name>
    <dbReference type="NCBI Taxonomy" id="4460"/>
    <lineage>
        <taxon>Eukaryota</taxon>
        <taxon>Viridiplantae</taxon>
        <taxon>Streptophyta</taxon>
        <taxon>Embryophyta</taxon>
        <taxon>Tracheophyta</taxon>
        <taxon>Spermatophyta</taxon>
        <taxon>Magnoliopsida</taxon>
        <taxon>Liliopsida</taxon>
        <taxon>Araceae</taxon>
        <taxon>Aroideae</taxon>
        <taxon>Colocasieae</taxon>
        <taxon>Colocasia</taxon>
    </lineage>
</organism>
<accession>A0A843UUX4</accession>
<protein>
    <submittedName>
        <fullName evidence="2">Uncharacterized protein</fullName>
    </submittedName>
</protein>
<feature type="transmembrane region" description="Helical" evidence="1">
    <location>
        <begin position="178"/>
        <end position="198"/>
    </location>
</feature>
<keyword evidence="1" id="KW-0812">Transmembrane</keyword>
<dbReference type="InterPro" id="IPR002554">
    <property type="entry name" value="PP2A_B56"/>
</dbReference>
<evidence type="ECO:0000313" key="3">
    <source>
        <dbReference type="Proteomes" id="UP000652761"/>
    </source>
</evidence>
<dbReference type="PANTHER" id="PTHR10257">
    <property type="entry name" value="SERINE/THREONINE PROTEIN PHOSPHATASE 2A PP2A REGULATORY SUBUNIT B"/>
    <property type="match status" value="1"/>
</dbReference>
<dbReference type="GO" id="GO:0000159">
    <property type="term" value="C:protein phosphatase type 2A complex"/>
    <property type="evidence" value="ECO:0007669"/>
    <property type="project" value="InterPro"/>
</dbReference>
<keyword evidence="1" id="KW-0472">Membrane</keyword>
<keyword evidence="3" id="KW-1185">Reference proteome</keyword>
<dbReference type="OrthoDB" id="10264446at2759"/>
<dbReference type="InterPro" id="IPR016024">
    <property type="entry name" value="ARM-type_fold"/>
</dbReference>
<dbReference type="Gene3D" id="1.25.10.10">
    <property type="entry name" value="Leucine-rich Repeat Variant"/>
    <property type="match status" value="1"/>
</dbReference>
<keyword evidence="1" id="KW-1133">Transmembrane helix</keyword>
<sequence>MDGRGTREPLLKKLPSQRQGLAGVWAQAGTGPAPQPIPVAGQVAERALFLWNNDHIRNLIIQNRKVILPIIFPAMEKNTKGHWNQAVQSLTLNVRKLFVDADQELFEDCLLRFQEGELKEREARERRESSWKRLEDLAASKAVTNEAVLVTRTFSGQTCTLHKLVGDFASLMWLCEALFFNVCVVFLDTLTLVFELYVRLRERRQWDNNLFQAWACSGVAYRCGVGWSPQFVGPVEVERQLDLTSVAARLRDSPVWFVQISC</sequence>
<gene>
    <name evidence="2" type="ORF">Taro_017073</name>
</gene>
<dbReference type="PANTHER" id="PTHR10257:SF119">
    <property type="entry name" value="SERINE_THREONINE PROTEIN PHOSPHATASE 2A 59 KDA REGULATORY SUBUNIT B' ZETA ISOFORM"/>
    <property type="match status" value="1"/>
</dbReference>
<dbReference type="GO" id="GO:0019888">
    <property type="term" value="F:protein phosphatase regulator activity"/>
    <property type="evidence" value="ECO:0007669"/>
    <property type="project" value="InterPro"/>
</dbReference>
<dbReference type="SUPFAM" id="SSF48371">
    <property type="entry name" value="ARM repeat"/>
    <property type="match status" value="1"/>
</dbReference>
<dbReference type="InterPro" id="IPR011989">
    <property type="entry name" value="ARM-like"/>
</dbReference>